<dbReference type="PANTHER" id="PTHR19878:SF8">
    <property type="entry name" value="AUTOPHAGY-RELATED 16, ISOFORM F"/>
    <property type="match status" value="1"/>
</dbReference>
<organism evidence="4 5">
    <name type="scientific">Colletotrichum cuscutae</name>
    <dbReference type="NCBI Taxonomy" id="1209917"/>
    <lineage>
        <taxon>Eukaryota</taxon>
        <taxon>Fungi</taxon>
        <taxon>Dikarya</taxon>
        <taxon>Ascomycota</taxon>
        <taxon>Pezizomycotina</taxon>
        <taxon>Sordariomycetes</taxon>
        <taxon>Hypocreomycetidae</taxon>
        <taxon>Glomerellales</taxon>
        <taxon>Glomerellaceae</taxon>
        <taxon>Colletotrichum</taxon>
        <taxon>Colletotrichum acutatum species complex</taxon>
    </lineage>
</organism>
<reference evidence="4" key="1">
    <citation type="submission" date="2016-11" db="EMBL/GenBank/DDBJ databases">
        <title>The genome sequence of Colletotrichum cuscutae.</title>
        <authorList>
            <person name="Baroncelli R."/>
        </authorList>
    </citation>
    <scope>NUCLEOTIDE SEQUENCE</scope>
    <source>
        <strain evidence="4">IMI 304802</strain>
    </source>
</reference>
<dbReference type="Proteomes" id="UP001239213">
    <property type="component" value="Unassembled WGS sequence"/>
</dbReference>
<gene>
    <name evidence="4" type="ORF">CCUS01_07444</name>
</gene>
<dbReference type="InterPro" id="IPR045160">
    <property type="entry name" value="ATG16"/>
</dbReference>
<comment type="caution">
    <text evidence="4">The sequence shown here is derived from an EMBL/GenBank/DDBJ whole genome shotgun (WGS) entry which is preliminary data.</text>
</comment>
<name>A0AAI9XWX6_9PEZI</name>
<evidence type="ECO:0000313" key="4">
    <source>
        <dbReference type="EMBL" id="KAK1466096.1"/>
    </source>
</evidence>
<evidence type="ECO:0000313" key="5">
    <source>
        <dbReference type="Proteomes" id="UP001239213"/>
    </source>
</evidence>
<feature type="compositionally biased region" description="Polar residues" evidence="2">
    <location>
        <begin position="56"/>
        <end position="79"/>
    </location>
</feature>
<protein>
    <submittedName>
        <fullName evidence="4">Autophagy protein 16</fullName>
    </submittedName>
</protein>
<dbReference type="Gene3D" id="1.20.5.170">
    <property type="match status" value="1"/>
</dbReference>
<feature type="compositionally biased region" description="Low complexity" evidence="2">
    <location>
        <begin position="80"/>
        <end position="100"/>
    </location>
</feature>
<dbReference type="AlphaFoldDB" id="A0AAI9XWX6"/>
<evidence type="ECO:0000256" key="1">
    <source>
        <dbReference type="ARBA" id="ARBA00005331"/>
    </source>
</evidence>
<feature type="region of interest" description="Disordered" evidence="2">
    <location>
        <begin position="1"/>
        <end position="100"/>
    </location>
</feature>
<evidence type="ECO:0000259" key="3">
    <source>
        <dbReference type="Pfam" id="PF08614"/>
    </source>
</evidence>
<evidence type="ECO:0000256" key="2">
    <source>
        <dbReference type="SAM" id="MobiDB-lite"/>
    </source>
</evidence>
<feature type="domain" description="Autophagy-related protein 16" evidence="3">
    <location>
        <begin position="8"/>
        <end position="216"/>
    </location>
</feature>
<comment type="similarity">
    <text evidence="1">Belongs to the ATG16 family.</text>
</comment>
<dbReference type="GO" id="GO:0000045">
    <property type="term" value="P:autophagosome assembly"/>
    <property type="evidence" value="ECO:0007669"/>
    <property type="project" value="InterPro"/>
</dbReference>
<dbReference type="EMBL" id="MPDP01000261">
    <property type="protein sequence ID" value="KAK1466096.1"/>
    <property type="molecule type" value="Genomic_DNA"/>
</dbReference>
<accession>A0AAI9XWX6</accession>
<keyword evidence="5" id="KW-1185">Reference proteome</keyword>
<dbReference type="CDD" id="cd22887">
    <property type="entry name" value="Atg16_CCD"/>
    <property type="match status" value="1"/>
</dbReference>
<dbReference type="PANTHER" id="PTHR19878">
    <property type="entry name" value="AUTOPHAGY PROTEIN 16-LIKE"/>
    <property type="match status" value="1"/>
</dbReference>
<dbReference type="Pfam" id="PF08614">
    <property type="entry name" value="ATG16"/>
    <property type="match status" value="1"/>
</dbReference>
<proteinExistence type="inferred from homology"/>
<sequence length="221" mass="25001">MADWRSEYLASIREQEKNNPLLFSDPQDQQTKPPLPPPSGSQLSDHVAALEAENQVLKSQTAPGKNNKLTTSEKSNNILPTPTTETTNSSPSSSSDPTIAQLQLQLAEALRSNGTLKDRAKQAEDEAQTLRTKHKDDAKKVRSLTAENTVLTTKLRDREHELREKRKLVENVQDEMIAMNLQVTMAEKERDRVKTENKELVDRWMKRMAQEADAMNLANER</sequence>
<dbReference type="InterPro" id="IPR013923">
    <property type="entry name" value="Autophagy-rel_prot_16_dom"/>
</dbReference>